<name>A0A8X8YHD5_SALSN</name>
<sequence>MRKKIGDVRSVMDPVQPNAAAARLLIDVLEEGGAGSVLAAATTSALQHDLQRVSESRAAAPPAASQHWRRSYAQTAATAAVEVAGVGKAPVGATIDVDAEFVKKSRDLREKEDDRGDAK</sequence>
<reference evidence="1" key="1">
    <citation type="submission" date="2018-01" db="EMBL/GenBank/DDBJ databases">
        <authorList>
            <person name="Mao J.F."/>
        </authorList>
    </citation>
    <scope>NUCLEOTIDE SEQUENCE</scope>
    <source>
        <strain evidence="1">Huo1</strain>
        <tissue evidence="1">Leaf</tissue>
    </source>
</reference>
<proteinExistence type="predicted"/>
<dbReference type="AlphaFoldDB" id="A0A8X8YHD5"/>
<evidence type="ECO:0000313" key="2">
    <source>
        <dbReference type="Proteomes" id="UP000298416"/>
    </source>
</evidence>
<comment type="caution">
    <text evidence="1">The sequence shown here is derived from an EMBL/GenBank/DDBJ whole genome shotgun (WGS) entry which is preliminary data.</text>
</comment>
<dbReference type="Proteomes" id="UP000298416">
    <property type="component" value="Unassembled WGS sequence"/>
</dbReference>
<evidence type="ECO:0000313" key="1">
    <source>
        <dbReference type="EMBL" id="KAG6432758.1"/>
    </source>
</evidence>
<protein>
    <submittedName>
        <fullName evidence="1">Uncharacterized protein</fullName>
    </submittedName>
</protein>
<accession>A0A8X8YHD5</accession>
<dbReference type="EMBL" id="PNBA02000002">
    <property type="protein sequence ID" value="KAG6432758.1"/>
    <property type="molecule type" value="Genomic_DNA"/>
</dbReference>
<organism evidence="1">
    <name type="scientific">Salvia splendens</name>
    <name type="common">Scarlet sage</name>
    <dbReference type="NCBI Taxonomy" id="180675"/>
    <lineage>
        <taxon>Eukaryota</taxon>
        <taxon>Viridiplantae</taxon>
        <taxon>Streptophyta</taxon>
        <taxon>Embryophyta</taxon>
        <taxon>Tracheophyta</taxon>
        <taxon>Spermatophyta</taxon>
        <taxon>Magnoliopsida</taxon>
        <taxon>eudicotyledons</taxon>
        <taxon>Gunneridae</taxon>
        <taxon>Pentapetalae</taxon>
        <taxon>asterids</taxon>
        <taxon>lamiids</taxon>
        <taxon>Lamiales</taxon>
        <taxon>Lamiaceae</taxon>
        <taxon>Nepetoideae</taxon>
        <taxon>Mentheae</taxon>
        <taxon>Salviinae</taxon>
        <taxon>Salvia</taxon>
        <taxon>Salvia subgen. Calosphace</taxon>
        <taxon>core Calosphace</taxon>
    </lineage>
</organism>
<keyword evidence="2" id="KW-1185">Reference proteome</keyword>
<gene>
    <name evidence="1" type="ORF">SASPL_104345</name>
</gene>
<reference evidence="1" key="2">
    <citation type="submission" date="2020-08" db="EMBL/GenBank/DDBJ databases">
        <title>Plant Genome Project.</title>
        <authorList>
            <person name="Zhang R.-G."/>
        </authorList>
    </citation>
    <scope>NUCLEOTIDE SEQUENCE</scope>
    <source>
        <strain evidence="1">Huo1</strain>
        <tissue evidence="1">Leaf</tissue>
    </source>
</reference>